<dbReference type="InterPro" id="IPR027383">
    <property type="entry name" value="Znf_put"/>
</dbReference>
<accession>A0ABN7YNG0</accession>
<evidence type="ECO:0000259" key="1">
    <source>
        <dbReference type="Pfam" id="PF13490"/>
    </source>
</evidence>
<protein>
    <recommendedName>
        <fullName evidence="1">Putative zinc-finger domain-containing protein</fullName>
    </recommendedName>
</protein>
<dbReference type="Proteomes" id="UP000706525">
    <property type="component" value="Unassembled WGS sequence"/>
</dbReference>
<sequence>MPDSPDDPHGHDESRKRLMPNCEEVHHLTMKGMDQPLSWTERARVRMHLVICHACTNFSGQMRLMRAAMRSLGQQEPNERKDD</sequence>
<feature type="domain" description="Putative zinc-finger" evidence="1">
    <location>
        <begin position="22"/>
        <end position="55"/>
    </location>
</feature>
<organism evidence="2 3">
    <name type="scientific">Cupriavidus pampae</name>
    <dbReference type="NCBI Taxonomy" id="659251"/>
    <lineage>
        <taxon>Bacteria</taxon>
        <taxon>Pseudomonadati</taxon>
        <taxon>Pseudomonadota</taxon>
        <taxon>Betaproteobacteria</taxon>
        <taxon>Burkholderiales</taxon>
        <taxon>Burkholderiaceae</taxon>
        <taxon>Cupriavidus</taxon>
    </lineage>
</organism>
<keyword evidence="3" id="KW-1185">Reference proteome</keyword>
<gene>
    <name evidence="2" type="ORF">LMG32289_02761</name>
</gene>
<dbReference type="EMBL" id="CAJZAG010000005">
    <property type="protein sequence ID" value="CAG9173082.1"/>
    <property type="molecule type" value="Genomic_DNA"/>
</dbReference>
<name>A0ABN7YNG0_9BURK</name>
<proteinExistence type="predicted"/>
<dbReference type="RefSeq" id="WP_223989029.1">
    <property type="nucleotide sequence ID" value="NZ_CAJZAG010000005.1"/>
</dbReference>
<evidence type="ECO:0000313" key="3">
    <source>
        <dbReference type="Proteomes" id="UP000706525"/>
    </source>
</evidence>
<reference evidence="2 3" key="1">
    <citation type="submission" date="2021-08" db="EMBL/GenBank/DDBJ databases">
        <authorList>
            <person name="Peeters C."/>
        </authorList>
    </citation>
    <scope>NUCLEOTIDE SEQUENCE [LARGE SCALE GENOMIC DNA]</scope>
    <source>
        <strain evidence="2 3">LMG 32289</strain>
    </source>
</reference>
<evidence type="ECO:0000313" key="2">
    <source>
        <dbReference type="EMBL" id="CAG9173082.1"/>
    </source>
</evidence>
<comment type="caution">
    <text evidence="2">The sequence shown here is derived from an EMBL/GenBank/DDBJ whole genome shotgun (WGS) entry which is preliminary data.</text>
</comment>
<dbReference type="Pfam" id="PF13490">
    <property type="entry name" value="zf-HC2"/>
    <property type="match status" value="1"/>
</dbReference>